<organism evidence="1 2">
    <name type="scientific">Leeuwenhoekiella blandensis (strain CECT 7118 / CCUG 51940 / KCTC 22103 / MED217)</name>
    <name type="common">Flavobacterium sp. (strain MED217)</name>
    <dbReference type="NCBI Taxonomy" id="398720"/>
    <lineage>
        <taxon>Bacteria</taxon>
        <taxon>Pseudomonadati</taxon>
        <taxon>Bacteroidota</taxon>
        <taxon>Flavobacteriia</taxon>
        <taxon>Flavobacteriales</taxon>
        <taxon>Flavobacteriaceae</taxon>
        <taxon>Leeuwenhoekiella</taxon>
    </lineage>
</organism>
<dbReference type="InterPro" id="IPR038636">
    <property type="entry name" value="Wzi_sf"/>
</dbReference>
<sequence>MFLKSAIFPQPKSSKFMSIKKAISIILFLLVIASVRAQLINGNFEKYPVFDSCEQVSDAALKECFNQTLISKIKADFVIPQDIIDSSYSGDMVVLFEVTREGEFKIINVTAVSEALREALMRVFEKLPKIKPATYNGRPTYMQFSMPIPVPEGFQSESSNEEDNVSYGATPVEDLESEYDAIKTFPFKNREYDSQLYVPFSHQTYSRFDQEMNAVGTNAHTSSKPFLYTEVNNYYDFKQKRETLYKDKSSWFGRKLWNEHMVTLQGDDYWFTLDPAADLQLGFETADNEDQSFTYNNTRAVIFQGGLGSKLNFYTVFYESQGSFAGYYNRLARSIAPDGGNPAIVPGRGIAAEAADGNFDYPVAEAYLSYSPSKYFNFQFGHGKNFIGDGYRSLLLSDNASPYPFFKMSTKFWKFKYTNTWMSLRDVRSDVTENGSFRTKFMANHYLSFNATKRLNLGFFENVIWTNDNDRGFDLNYLNPIIFYRAIEFSTGSRGGNALIGLSAKYKFSDRFNAYAQVIIDEFSTGAVFSSNKSFQNKQGVQLGVKYYDAFNIENLQLQLEYNQVRPYVYSNNEIVLNYGHNNQSMAHLWGANFREFIAIARYQNDRWYGTAKAIYGKRGFELGAIDDVYYGGSIYGNDENIPSEFGIEIGQGNTANTLIGNIELGYIVNPSTNFKLYTNVLYRNHTIDQFDPVNFEESTVWVNFGIRTDIFNWYYDY</sequence>
<protein>
    <recommendedName>
        <fullName evidence="3">Gliding motility protein RemB</fullName>
    </recommendedName>
</protein>
<name>A3XHW2_LEEBM</name>
<dbReference type="HOGENOM" id="CLU_024790_0_0_10"/>
<evidence type="ECO:0000313" key="1">
    <source>
        <dbReference type="EMBL" id="EAQ51131.1"/>
    </source>
</evidence>
<accession>A3XHW2</accession>
<dbReference type="Gene3D" id="3.30.1150.10">
    <property type="match status" value="1"/>
</dbReference>
<proteinExistence type="predicted"/>
<dbReference type="STRING" id="398720.MED217_16350"/>
<gene>
    <name evidence="1" type="ORF">MED217_16350</name>
</gene>
<dbReference type="EMBL" id="AANC01000001">
    <property type="protein sequence ID" value="EAQ51131.1"/>
    <property type="molecule type" value="Genomic_DNA"/>
</dbReference>
<keyword evidence="2" id="KW-1185">Reference proteome</keyword>
<dbReference type="Gene3D" id="2.40.160.130">
    <property type="entry name" value="Capsule assembly protein Wzi"/>
    <property type="match status" value="1"/>
</dbReference>
<dbReference type="eggNOG" id="COG0810">
    <property type="taxonomic scope" value="Bacteria"/>
</dbReference>
<dbReference type="AlphaFoldDB" id="A3XHW2"/>
<comment type="caution">
    <text evidence="1">The sequence shown here is derived from an EMBL/GenBank/DDBJ whole genome shotgun (WGS) entry which is preliminary data.</text>
</comment>
<reference evidence="1 2" key="1">
    <citation type="journal article" date="2007" name="Nature">
        <title>Light stimulates growth of proteorhodopsin-containing marine Flavobacteria.</title>
        <authorList>
            <person name="Gomez-Consarnau L."/>
            <person name="Gonzalez J.M."/>
            <person name="Coll-Llado M."/>
            <person name="Gourdon P."/>
            <person name="Pascher T."/>
            <person name="Neutze R."/>
            <person name="Pedros-Alio C."/>
            <person name="Pinhassi J."/>
        </authorList>
    </citation>
    <scope>NUCLEOTIDE SEQUENCE [LARGE SCALE GENOMIC DNA]</scope>
    <source>
        <strain evidence="1 2">MED217</strain>
    </source>
</reference>
<evidence type="ECO:0008006" key="3">
    <source>
        <dbReference type="Google" id="ProtNLM"/>
    </source>
</evidence>
<dbReference type="Proteomes" id="UP000001601">
    <property type="component" value="Unassembled WGS sequence"/>
</dbReference>
<evidence type="ECO:0000313" key="2">
    <source>
        <dbReference type="Proteomes" id="UP000001601"/>
    </source>
</evidence>